<organism evidence="1 2">
    <name type="scientific">Westerdykella ornata</name>
    <dbReference type="NCBI Taxonomy" id="318751"/>
    <lineage>
        <taxon>Eukaryota</taxon>
        <taxon>Fungi</taxon>
        <taxon>Dikarya</taxon>
        <taxon>Ascomycota</taxon>
        <taxon>Pezizomycotina</taxon>
        <taxon>Dothideomycetes</taxon>
        <taxon>Pleosporomycetidae</taxon>
        <taxon>Pleosporales</taxon>
        <taxon>Sporormiaceae</taxon>
        <taxon>Westerdykella</taxon>
    </lineage>
</organism>
<dbReference type="Proteomes" id="UP000800097">
    <property type="component" value="Unassembled WGS sequence"/>
</dbReference>
<dbReference type="RefSeq" id="XP_033656772.1">
    <property type="nucleotide sequence ID" value="XM_033793408.1"/>
</dbReference>
<dbReference type="EMBL" id="ML986486">
    <property type="protein sequence ID" value="KAF2279233.1"/>
    <property type="molecule type" value="Genomic_DNA"/>
</dbReference>
<gene>
    <name evidence="1" type="ORF">EI97DRAFT_169940</name>
</gene>
<dbReference type="AlphaFoldDB" id="A0A6A6JSZ1"/>
<keyword evidence="2" id="KW-1185">Reference proteome</keyword>
<name>A0A6A6JSZ1_WESOR</name>
<accession>A0A6A6JSZ1</accession>
<proteinExistence type="predicted"/>
<dbReference type="GeneID" id="54546583"/>
<sequence length="139" mass="15381">MAAFLSPLTQESTAAFSYSSRFLSGVLGWHAKAICTGKCALPRLVSPAALGKPGWVLRCDLKPRHWLACLRFSFRLPQPLPLCKLSSFSLFGIGSCMTPSNPFCRLIVLRNFFLLSYRVSARVPCLSRWNKSVCALLSP</sequence>
<protein>
    <submittedName>
        <fullName evidence="1">Uncharacterized protein</fullName>
    </submittedName>
</protein>
<reference evidence="1" key="1">
    <citation type="journal article" date="2020" name="Stud. Mycol.">
        <title>101 Dothideomycetes genomes: a test case for predicting lifestyles and emergence of pathogens.</title>
        <authorList>
            <person name="Haridas S."/>
            <person name="Albert R."/>
            <person name="Binder M."/>
            <person name="Bloem J."/>
            <person name="Labutti K."/>
            <person name="Salamov A."/>
            <person name="Andreopoulos B."/>
            <person name="Baker S."/>
            <person name="Barry K."/>
            <person name="Bills G."/>
            <person name="Bluhm B."/>
            <person name="Cannon C."/>
            <person name="Castanera R."/>
            <person name="Culley D."/>
            <person name="Daum C."/>
            <person name="Ezra D."/>
            <person name="Gonzalez J."/>
            <person name="Henrissat B."/>
            <person name="Kuo A."/>
            <person name="Liang C."/>
            <person name="Lipzen A."/>
            <person name="Lutzoni F."/>
            <person name="Magnuson J."/>
            <person name="Mondo S."/>
            <person name="Nolan M."/>
            <person name="Ohm R."/>
            <person name="Pangilinan J."/>
            <person name="Park H.-J."/>
            <person name="Ramirez L."/>
            <person name="Alfaro M."/>
            <person name="Sun H."/>
            <person name="Tritt A."/>
            <person name="Yoshinaga Y."/>
            <person name="Zwiers L.-H."/>
            <person name="Turgeon B."/>
            <person name="Goodwin S."/>
            <person name="Spatafora J."/>
            <person name="Crous P."/>
            <person name="Grigoriev I."/>
        </authorList>
    </citation>
    <scope>NUCLEOTIDE SEQUENCE</scope>
    <source>
        <strain evidence="1">CBS 379.55</strain>
    </source>
</reference>
<evidence type="ECO:0000313" key="1">
    <source>
        <dbReference type="EMBL" id="KAF2279233.1"/>
    </source>
</evidence>
<evidence type="ECO:0000313" key="2">
    <source>
        <dbReference type="Proteomes" id="UP000800097"/>
    </source>
</evidence>